<evidence type="ECO:0000313" key="6">
    <source>
        <dbReference type="EMBL" id="KAG7464495.1"/>
    </source>
</evidence>
<reference evidence="6" key="1">
    <citation type="submission" date="2021-01" db="EMBL/GenBank/DDBJ databases">
        <authorList>
            <person name="Zahm M."/>
            <person name="Roques C."/>
            <person name="Cabau C."/>
            <person name="Klopp C."/>
            <person name="Donnadieu C."/>
            <person name="Jouanno E."/>
            <person name="Lampietro C."/>
            <person name="Louis A."/>
            <person name="Herpin A."/>
            <person name="Echchiki A."/>
            <person name="Berthelot C."/>
            <person name="Parey E."/>
            <person name="Roest-Crollius H."/>
            <person name="Braasch I."/>
            <person name="Postlethwait J."/>
            <person name="Bobe J."/>
            <person name="Montfort J."/>
            <person name="Bouchez O."/>
            <person name="Begum T."/>
            <person name="Mejri S."/>
            <person name="Adams A."/>
            <person name="Chen W.-J."/>
            <person name="Guiguen Y."/>
        </authorList>
    </citation>
    <scope>NUCLEOTIDE SEQUENCE</scope>
    <source>
        <strain evidence="6">YG-15Mar2019-1</strain>
        <tissue evidence="6">Brain</tissue>
    </source>
</reference>
<dbReference type="PROSITE" id="PS51393">
    <property type="entry name" value="LIPOXYGENASE_3"/>
    <property type="match status" value="1"/>
</dbReference>
<sequence length="124" mass="13976">MLMDFSTIHLHLLSSFVALSYDFGGWMPNNPFSLQQAPPTTKGGSDESTILKTLPDVNITVQGMSTSWVLSRRSADYVPLRVYPEERFSEAVPWRLIESIRKNSKLKLPYPCLCPEDVENSVAI</sequence>
<protein>
    <recommendedName>
        <fullName evidence="5">Lipoxygenase domain-containing protein</fullName>
    </recommendedName>
</protein>
<proteinExistence type="predicted"/>
<dbReference type="InterPro" id="IPR000907">
    <property type="entry name" value="LipOase"/>
</dbReference>
<dbReference type="Proteomes" id="UP001046870">
    <property type="component" value="Chromosome 14"/>
</dbReference>
<comment type="caution">
    <text evidence="6">The sequence shown here is derived from an EMBL/GenBank/DDBJ whole genome shotgun (WGS) entry which is preliminary data.</text>
</comment>
<organism evidence="6 7">
    <name type="scientific">Megalops atlanticus</name>
    <name type="common">Tarpon</name>
    <name type="synonym">Clupea gigantea</name>
    <dbReference type="NCBI Taxonomy" id="7932"/>
    <lineage>
        <taxon>Eukaryota</taxon>
        <taxon>Metazoa</taxon>
        <taxon>Chordata</taxon>
        <taxon>Craniata</taxon>
        <taxon>Vertebrata</taxon>
        <taxon>Euteleostomi</taxon>
        <taxon>Actinopterygii</taxon>
        <taxon>Neopterygii</taxon>
        <taxon>Teleostei</taxon>
        <taxon>Elopiformes</taxon>
        <taxon>Megalopidae</taxon>
        <taxon>Megalops</taxon>
    </lineage>
</organism>
<feature type="signal peptide" evidence="4">
    <location>
        <begin position="1"/>
        <end position="20"/>
    </location>
</feature>
<evidence type="ECO:0000259" key="5">
    <source>
        <dbReference type="PROSITE" id="PS51393"/>
    </source>
</evidence>
<dbReference type="OrthoDB" id="407298at2759"/>
<name>A0A9D3T0Z4_MEGAT</name>
<dbReference type="GO" id="GO:0034440">
    <property type="term" value="P:lipid oxidation"/>
    <property type="evidence" value="ECO:0007669"/>
    <property type="project" value="InterPro"/>
</dbReference>
<evidence type="ECO:0000256" key="1">
    <source>
        <dbReference type="ARBA" id="ARBA00022723"/>
    </source>
</evidence>
<feature type="domain" description="Lipoxygenase" evidence="5">
    <location>
        <begin position="1"/>
        <end position="124"/>
    </location>
</feature>
<keyword evidence="7" id="KW-1185">Reference proteome</keyword>
<accession>A0A9D3T0Z4</accession>
<evidence type="ECO:0000313" key="7">
    <source>
        <dbReference type="Proteomes" id="UP001046870"/>
    </source>
</evidence>
<dbReference type="InterPro" id="IPR013819">
    <property type="entry name" value="LipOase_C"/>
</dbReference>
<dbReference type="SUPFAM" id="SSF48484">
    <property type="entry name" value="Lipoxigenase"/>
    <property type="match status" value="1"/>
</dbReference>
<keyword evidence="3" id="KW-0560">Oxidoreductase</keyword>
<keyword evidence="2" id="KW-0223">Dioxygenase</keyword>
<dbReference type="AlphaFoldDB" id="A0A9D3T0Z4"/>
<evidence type="ECO:0000256" key="4">
    <source>
        <dbReference type="SAM" id="SignalP"/>
    </source>
</evidence>
<dbReference type="InterPro" id="IPR036226">
    <property type="entry name" value="LipOase_C_sf"/>
</dbReference>
<keyword evidence="4" id="KW-0732">Signal</keyword>
<dbReference type="EMBL" id="JAFDVH010000014">
    <property type="protein sequence ID" value="KAG7464495.1"/>
    <property type="molecule type" value="Genomic_DNA"/>
</dbReference>
<gene>
    <name evidence="6" type="ORF">MATL_G00166240</name>
</gene>
<keyword evidence="1" id="KW-0479">Metal-binding</keyword>
<dbReference type="Gene3D" id="1.20.245.10">
    <property type="entry name" value="Lipoxygenase-1, Domain 5"/>
    <property type="match status" value="1"/>
</dbReference>
<dbReference type="GO" id="GO:0016702">
    <property type="term" value="F:oxidoreductase activity, acting on single donors with incorporation of molecular oxygen, incorporation of two atoms of oxygen"/>
    <property type="evidence" value="ECO:0007669"/>
    <property type="project" value="InterPro"/>
</dbReference>
<dbReference type="PANTHER" id="PTHR11771">
    <property type="entry name" value="LIPOXYGENASE"/>
    <property type="match status" value="1"/>
</dbReference>
<dbReference type="GO" id="GO:0046872">
    <property type="term" value="F:metal ion binding"/>
    <property type="evidence" value="ECO:0007669"/>
    <property type="project" value="UniProtKB-KW"/>
</dbReference>
<feature type="chain" id="PRO_5038527886" description="Lipoxygenase domain-containing protein" evidence="4">
    <location>
        <begin position="21"/>
        <end position="124"/>
    </location>
</feature>
<evidence type="ECO:0000256" key="2">
    <source>
        <dbReference type="ARBA" id="ARBA00022964"/>
    </source>
</evidence>
<evidence type="ECO:0000256" key="3">
    <source>
        <dbReference type="ARBA" id="ARBA00023002"/>
    </source>
</evidence>